<evidence type="ECO:0000313" key="4">
    <source>
        <dbReference type="Proteomes" id="UP000247498"/>
    </source>
</evidence>
<dbReference type="Gene3D" id="3.40.50.720">
    <property type="entry name" value="NAD(P)-binding Rossmann-like Domain"/>
    <property type="match status" value="1"/>
</dbReference>
<dbReference type="PRINTS" id="PR00081">
    <property type="entry name" value="GDHRDH"/>
</dbReference>
<dbReference type="PANTHER" id="PTHR24314:SF15">
    <property type="entry name" value="CHLOROPHYLL(IDE) B REDUCTASE NOL, CHLOROPLASTIC"/>
    <property type="match status" value="1"/>
</dbReference>
<dbReference type="Proteomes" id="UP000247498">
    <property type="component" value="Unassembled WGS sequence"/>
</dbReference>
<dbReference type="FunCoup" id="A0A2V0PDK1">
    <property type="interactions" value="207"/>
</dbReference>
<evidence type="ECO:0000256" key="1">
    <source>
        <dbReference type="RuleBase" id="RU000363"/>
    </source>
</evidence>
<feature type="compositionally biased region" description="Low complexity" evidence="2">
    <location>
        <begin position="22"/>
        <end position="48"/>
    </location>
</feature>
<keyword evidence="4" id="KW-1185">Reference proteome</keyword>
<dbReference type="PANTHER" id="PTHR24314">
    <property type="entry name" value="NON-SPECIFIC LIPID TRANSFER PROTEIN-RELATED"/>
    <property type="match status" value="1"/>
</dbReference>
<dbReference type="OrthoDB" id="3592703at2759"/>
<feature type="region of interest" description="Disordered" evidence="2">
    <location>
        <begin position="1"/>
        <end position="51"/>
    </location>
</feature>
<dbReference type="Pfam" id="PF00106">
    <property type="entry name" value="adh_short"/>
    <property type="match status" value="1"/>
</dbReference>
<dbReference type="STRING" id="307507.A0A2V0PDK1"/>
<dbReference type="AlphaFoldDB" id="A0A2V0PDK1"/>
<dbReference type="InParanoid" id="A0A2V0PDK1"/>
<protein>
    <submittedName>
        <fullName evidence="3">Chlorophyll(Ide) b reductase chloroplastic</fullName>
    </submittedName>
</protein>
<dbReference type="GO" id="GO:0015996">
    <property type="term" value="P:chlorophyll catabolic process"/>
    <property type="evidence" value="ECO:0007669"/>
    <property type="project" value="TreeGrafter"/>
</dbReference>
<dbReference type="GO" id="GO:0034256">
    <property type="term" value="F:chlorophyll(ide) b reductase activity"/>
    <property type="evidence" value="ECO:0007669"/>
    <property type="project" value="TreeGrafter"/>
</dbReference>
<organism evidence="3 4">
    <name type="scientific">Raphidocelis subcapitata</name>
    <dbReference type="NCBI Taxonomy" id="307507"/>
    <lineage>
        <taxon>Eukaryota</taxon>
        <taxon>Viridiplantae</taxon>
        <taxon>Chlorophyta</taxon>
        <taxon>core chlorophytes</taxon>
        <taxon>Chlorophyceae</taxon>
        <taxon>CS clade</taxon>
        <taxon>Sphaeropleales</taxon>
        <taxon>Selenastraceae</taxon>
        <taxon>Raphidocelis</taxon>
    </lineage>
</organism>
<sequence>MLAQPRQLACAARPRAAPPAPRAARAPVRARAAPSAPPASAAASASPSGRSTMTPPYVVLVTGSSKGVGRALAEEFLRAGDSVVLCARNADAVAAAVEQLGSAYGADRVAGRACNVARAGEVRELAAFAQERFGRIDMWINNAGTNAYKYGPLTESDEDDLSAIVETNVLGVMLCCKEAINVMRAQPRGGHVLNMDGAGADGGATPRFAAYGATKRGLQQLSKSLEAELKLLDIKNVGVHNLSPGMVTTELLMSGADNKASKFFINCLAEEPEEVARFLVPRVRRIPQDSATLTGGVGSAYIRFLTKPKAYGQILRRLLLGERKDRFVQEE</sequence>
<gene>
    <name evidence="3" type="ORF">Rsub_08278</name>
</gene>
<dbReference type="InterPro" id="IPR036291">
    <property type="entry name" value="NAD(P)-bd_dom_sf"/>
</dbReference>
<dbReference type="SUPFAM" id="SSF51735">
    <property type="entry name" value="NAD(P)-binding Rossmann-fold domains"/>
    <property type="match status" value="1"/>
</dbReference>
<comment type="caution">
    <text evidence="3">The sequence shown here is derived from an EMBL/GenBank/DDBJ whole genome shotgun (WGS) entry which is preliminary data.</text>
</comment>
<dbReference type="PRINTS" id="PR00080">
    <property type="entry name" value="SDRFAMILY"/>
</dbReference>
<accession>A0A2V0PDK1</accession>
<dbReference type="GO" id="GO:0010304">
    <property type="term" value="P:PSII associated light-harvesting complex II catabolic process"/>
    <property type="evidence" value="ECO:0007669"/>
    <property type="project" value="TreeGrafter"/>
</dbReference>
<evidence type="ECO:0000256" key="2">
    <source>
        <dbReference type="SAM" id="MobiDB-lite"/>
    </source>
</evidence>
<name>A0A2V0PDK1_9CHLO</name>
<reference evidence="3 4" key="1">
    <citation type="journal article" date="2018" name="Sci. Rep.">
        <title>Raphidocelis subcapitata (=Pseudokirchneriella subcapitata) provides an insight into genome evolution and environmental adaptations in the Sphaeropleales.</title>
        <authorList>
            <person name="Suzuki S."/>
            <person name="Yamaguchi H."/>
            <person name="Nakajima N."/>
            <person name="Kawachi M."/>
        </authorList>
    </citation>
    <scope>NUCLEOTIDE SEQUENCE [LARGE SCALE GENOMIC DNA]</scope>
    <source>
        <strain evidence="3 4">NIES-35</strain>
    </source>
</reference>
<dbReference type="CDD" id="cd05233">
    <property type="entry name" value="SDR_c"/>
    <property type="match status" value="1"/>
</dbReference>
<proteinExistence type="inferred from homology"/>
<dbReference type="InterPro" id="IPR002347">
    <property type="entry name" value="SDR_fam"/>
</dbReference>
<comment type="similarity">
    <text evidence="1">Belongs to the short-chain dehydrogenases/reductases (SDR) family.</text>
</comment>
<evidence type="ECO:0000313" key="3">
    <source>
        <dbReference type="EMBL" id="GBF95247.1"/>
    </source>
</evidence>
<dbReference type="EMBL" id="BDRX01000062">
    <property type="protein sequence ID" value="GBF95247.1"/>
    <property type="molecule type" value="Genomic_DNA"/>
</dbReference>
<dbReference type="InterPro" id="IPR052625">
    <property type="entry name" value="Chl_b_Red"/>
</dbReference>